<proteinExistence type="predicted"/>
<gene>
    <name evidence="1" type="ORF">PIB30_072588</name>
</gene>
<evidence type="ECO:0000313" key="2">
    <source>
        <dbReference type="Proteomes" id="UP001341840"/>
    </source>
</evidence>
<accession>A0ABU6XR92</accession>
<name>A0ABU6XR92_9FABA</name>
<dbReference type="EMBL" id="JASCZI010212311">
    <property type="protein sequence ID" value="MED6199083.1"/>
    <property type="molecule type" value="Genomic_DNA"/>
</dbReference>
<reference evidence="1 2" key="1">
    <citation type="journal article" date="2023" name="Plants (Basel)">
        <title>Bridging the Gap: Combining Genomics and Transcriptomics Approaches to Understand Stylosanthes scabra, an Orphan Legume from the Brazilian Caatinga.</title>
        <authorList>
            <person name="Ferreira-Neto J.R.C."/>
            <person name="da Silva M.D."/>
            <person name="Binneck E."/>
            <person name="de Melo N.F."/>
            <person name="da Silva R.H."/>
            <person name="de Melo A.L.T.M."/>
            <person name="Pandolfi V."/>
            <person name="Bustamante F.O."/>
            <person name="Brasileiro-Vidal A.C."/>
            <person name="Benko-Iseppon A.M."/>
        </authorList>
    </citation>
    <scope>NUCLEOTIDE SEQUENCE [LARGE SCALE GENOMIC DNA]</scope>
    <source>
        <tissue evidence="1">Leaves</tissue>
    </source>
</reference>
<evidence type="ECO:0000313" key="1">
    <source>
        <dbReference type="EMBL" id="MED6199083.1"/>
    </source>
</evidence>
<sequence>IRSEMLEVARHNDLEEEQRWRVDQWWKKKKKKKKKNGRNTVVVEMVEMHRKDRRWKG</sequence>
<dbReference type="Proteomes" id="UP001341840">
    <property type="component" value="Unassembled WGS sequence"/>
</dbReference>
<comment type="caution">
    <text evidence="1">The sequence shown here is derived from an EMBL/GenBank/DDBJ whole genome shotgun (WGS) entry which is preliminary data.</text>
</comment>
<protein>
    <submittedName>
        <fullName evidence="1">Uncharacterized protein</fullName>
    </submittedName>
</protein>
<organism evidence="1 2">
    <name type="scientific">Stylosanthes scabra</name>
    <dbReference type="NCBI Taxonomy" id="79078"/>
    <lineage>
        <taxon>Eukaryota</taxon>
        <taxon>Viridiplantae</taxon>
        <taxon>Streptophyta</taxon>
        <taxon>Embryophyta</taxon>
        <taxon>Tracheophyta</taxon>
        <taxon>Spermatophyta</taxon>
        <taxon>Magnoliopsida</taxon>
        <taxon>eudicotyledons</taxon>
        <taxon>Gunneridae</taxon>
        <taxon>Pentapetalae</taxon>
        <taxon>rosids</taxon>
        <taxon>fabids</taxon>
        <taxon>Fabales</taxon>
        <taxon>Fabaceae</taxon>
        <taxon>Papilionoideae</taxon>
        <taxon>50 kb inversion clade</taxon>
        <taxon>dalbergioids sensu lato</taxon>
        <taxon>Dalbergieae</taxon>
        <taxon>Pterocarpus clade</taxon>
        <taxon>Stylosanthes</taxon>
    </lineage>
</organism>
<keyword evidence="2" id="KW-1185">Reference proteome</keyword>
<feature type="non-terminal residue" evidence="1">
    <location>
        <position position="1"/>
    </location>
</feature>